<feature type="region of interest" description="Disordered" evidence="1">
    <location>
        <begin position="38"/>
        <end position="58"/>
    </location>
</feature>
<evidence type="ECO:0000313" key="3">
    <source>
        <dbReference type="EMBL" id="KAK2616906.1"/>
    </source>
</evidence>
<proteinExistence type="predicted"/>
<feature type="region of interest" description="Disordered" evidence="1">
    <location>
        <begin position="159"/>
        <end position="207"/>
    </location>
</feature>
<evidence type="ECO:0000313" key="4">
    <source>
        <dbReference type="Proteomes" id="UP001251528"/>
    </source>
</evidence>
<keyword evidence="2" id="KW-0472">Membrane</keyword>
<accession>A0AAJ0CZE6</accession>
<evidence type="ECO:0000256" key="2">
    <source>
        <dbReference type="SAM" id="Phobius"/>
    </source>
</evidence>
<comment type="caution">
    <text evidence="3">The sequence shown here is derived from an EMBL/GenBank/DDBJ whole genome shotgun (WGS) entry which is preliminary data.</text>
</comment>
<feature type="compositionally biased region" description="Basic and acidic residues" evidence="1">
    <location>
        <begin position="10"/>
        <end position="21"/>
    </location>
</feature>
<feature type="compositionally biased region" description="Low complexity" evidence="1">
    <location>
        <begin position="168"/>
        <end position="207"/>
    </location>
</feature>
<organism evidence="3 4">
    <name type="scientific">Conoideocrella luteorostrata</name>
    <dbReference type="NCBI Taxonomy" id="1105319"/>
    <lineage>
        <taxon>Eukaryota</taxon>
        <taxon>Fungi</taxon>
        <taxon>Dikarya</taxon>
        <taxon>Ascomycota</taxon>
        <taxon>Pezizomycotina</taxon>
        <taxon>Sordariomycetes</taxon>
        <taxon>Hypocreomycetidae</taxon>
        <taxon>Hypocreales</taxon>
        <taxon>Clavicipitaceae</taxon>
        <taxon>Conoideocrella</taxon>
    </lineage>
</organism>
<reference evidence="3" key="1">
    <citation type="submission" date="2023-06" db="EMBL/GenBank/DDBJ databases">
        <title>Conoideocrella luteorostrata (Hypocreales: Clavicipitaceae), a potential biocontrol fungus for elongate hemlock scale in United States Christmas tree production areas.</title>
        <authorList>
            <person name="Barrett H."/>
            <person name="Lovett B."/>
            <person name="Macias A.M."/>
            <person name="Stajich J.E."/>
            <person name="Kasson M.T."/>
        </authorList>
    </citation>
    <scope>NUCLEOTIDE SEQUENCE</scope>
    <source>
        <strain evidence="3">ARSEF 14590</strain>
    </source>
</reference>
<dbReference type="Proteomes" id="UP001251528">
    <property type="component" value="Unassembled WGS sequence"/>
</dbReference>
<keyword evidence="2" id="KW-1133">Transmembrane helix</keyword>
<protein>
    <submittedName>
        <fullName evidence="3">Uncharacterized protein</fullName>
    </submittedName>
</protein>
<evidence type="ECO:0000256" key="1">
    <source>
        <dbReference type="SAM" id="MobiDB-lite"/>
    </source>
</evidence>
<gene>
    <name evidence="3" type="ORF">QQS21_000284</name>
</gene>
<feature type="compositionally biased region" description="Low complexity" evidence="1">
    <location>
        <begin position="84"/>
        <end position="101"/>
    </location>
</feature>
<keyword evidence="4" id="KW-1185">Reference proteome</keyword>
<sequence>MTSYPYQHSNNERDHGDHAPEAVDMLSPMTPLTNLESELQSKYQSSHHAEHAHSPVASTDKEVVTLEHENALKHVVPMELNSAYPETTTTTSPRTPSTATAQHAKSLSDDAPEALPAPNGGGGQKKKKILGMNRTVFLVLVVVIVVIIAAGVGGGVGGAVASSKKSDATPATTSGISSSSSALPPSSSSNPTPSSTKSTSTASPSQTVSFLNNQTWPEGYDYAFQGWSRANFTGAATKIASGDGGKNVGTDFEFDLHSYIWIPNIGNCCVNFCTNSTSQSWLGYRCNKTNRTEASDPVARAFFWCDNNHTEATARAKGCS</sequence>
<feature type="compositionally biased region" description="Basic and acidic residues" evidence="1">
    <location>
        <begin position="47"/>
        <end position="58"/>
    </location>
</feature>
<keyword evidence="2" id="KW-0812">Transmembrane</keyword>
<feature type="transmembrane region" description="Helical" evidence="2">
    <location>
        <begin position="135"/>
        <end position="160"/>
    </location>
</feature>
<feature type="region of interest" description="Disordered" evidence="1">
    <location>
        <begin position="1"/>
        <end position="24"/>
    </location>
</feature>
<name>A0AAJ0CZE6_9HYPO</name>
<dbReference type="AlphaFoldDB" id="A0AAJ0CZE6"/>
<dbReference type="EMBL" id="JASWJB010000002">
    <property type="protein sequence ID" value="KAK2616906.1"/>
    <property type="molecule type" value="Genomic_DNA"/>
</dbReference>
<feature type="region of interest" description="Disordered" evidence="1">
    <location>
        <begin position="84"/>
        <end position="126"/>
    </location>
</feature>